<dbReference type="InterPro" id="IPR019776">
    <property type="entry name" value="Flagellar_basal_body_rod_CS"/>
</dbReference>
<evidence type="ECO:0000313" key="9">
    <source>
        <dbReference type="Proteomes" id="UP000319383"/>
    </source>
</evidence>
<evidence type="ECO:0000256" key="2">
    <source>
        <dbReference type="ARBA" id="ARBA00009677"/>
    </source>
</evidence>
<keyword evidence="8" id="KW-0282">Flagellum</keyword>
<evidence type="ECO:0000256" key="1">
    <source>
        <dbReference type="ARBA" id="ARBA00004117"/>
    </source>
</evidence>
<keyword evidence="9" id="KW-1185">Reference proteome</keyword>
<dbReference type="Pfam" id="PF00460">
    <property type="entry name" value="Flg_bb_rod"/>
    <property type="match status" value="1"/>
</dbReference>
<dbReference type="NCBIfam" id="TIGR03506">
    <property type="entry name" value="FlgEFG_subfam"/>
    <property type="match status" value="1"/>
</dbReference>
<keyword evidence="8" id="KW-0966">Cell projection</keyword>
<dbReference type="PANTHER" id="PTHR30435">
    <property type="entry name" value="FLAGELLAR PROTEIN"/>
    <property type="match status" value="1"/>
</dbReference>
<dbReference type="SUPFAM" id="SSF117143">
    <property type="entry name" value="Flagellar hook protein flgE"/>
    <property type="match status" value="1"/>
</dbReference>
<dbReference type="GO" id="GO:0071978">
    <property type="term" value="P:bacterial-type flagellum-dependent swarming motility"/>
    <property type="evidence" value="ECO:0007669"/>
    <property type="project" value="TreeGrafter"/>
</dbReference>
<dbReference type="PROSITE" id="PS00588">
    <property type="entry name" value="FLAGELLA_BB_ROD"/>
    <property type="match status" value="1"/>
</dbReference>
<proteinExistence type="inferred from homology"/>
<name>A0A517ZKX7_9PLAN</name>
<dbReference type="Pfam" id="PF06429">
    <property type="entry name" value="Flg_bbr_C"/>
    <property type="match status" value="1"/>
</dbReference>
<sequence length="254" mass="27155">MINGLYLSAQGAHTQQIRLDVVSNNLANASSTGFKRDMTVFESHLPFDFVEGNPSDTPEKLANSWGGTTIAEIKTDYSQNPLQATEGTLDVAFAGPGFFKVATKAGKFLTRDGALTLQQDGTLETAGGAKVLSDEGGPITVNPSEGEIFIGAEGIVSQETEGDLEEVGRIALVEPRSYETLKKVGDNLYKNLGSERPAGPETSLKQGFLEASGVKPVNEMVNLIETSRAFEANLNMIKFQDEALGNLLSTVPRL</sequence>
<comment type="subcellular location">
    <subcellularLocation>
        <location evidence="1 4">Bacterial flagellum basal body</location>
    </subcellularLocation>
</comment>
<protein>
    <submittedName>
        <fullName evidence="8">Flagellar basal-body rod protein FlgG</fullName>
    </submittedName>
</protein>
<feature type="domain" description="Flagellar basal body rod protein N-terminal" evidence="5">
    <location>
        <begin position="5"/>
        <end position="35"/>
    </location>
</feature>
<reference evidence="8 9" key="1">
    <citation type="submission" date="2019-02" db="EMBL/GenBank/DDBJ databases">
        <title>Deep-cultivation of Planctomycetes and their phenomic and genomic characterization uncovers novel biology.</title>
        <authorList>
            <person name="Wiegand S."/>
            <person name="Jogler M."/>
            <person name="Boedeker C."/>
            <person name="Pinto D."/>
            <person name="Vollmers J."/>
            <person name="Rivas-Marin E."/>
            <person name="Kohn T."/>
            <person name="Peeters S.H."/>
            <person name="Heuer A."/>
            <person name="Rast P."/>
            <person name="Oberbeckmann S."/>
            <person name="Bunk B."/>
            <person name="Jeske O."/>
            <person name="Meyerdierks A."/>
            <person name="Storesund J.E."/>
            <person name="Kallscheuer N."/>
            <person name="Luecker S."/>
            <person name="Lage O.M."/>
            <person name="Pohl T."/>
            <person name="Merkel B.J."/>
            <person name="Hornburger P."/>
            <person name="Mueller R.-W."/>
            <person name="Bruemmer F."/>
            <person name="Labrenz M."/>
            <person name="Spormann A.M."/>
            <person name="Op den Camp H."/>
            <person name="Overmann J."/>
            <person name="Amann R."/>
            <person name="Jetten M.S.M."/>
            <person name="Mascher T."/>
            <person name="Medema M.H."/>
            <person name="Devos D.P."/>
            <person name="Kaster A.-K."/>
            <person name="Ovreas L."/>
            <person name="Rohde M."/>
            <person name="Galperin M.Y."/>
            <person name="Jogler C."/>
        </authorList>
    </citation>
    <scope>NUCLEOTIDE SEQUENCE [LARGE SCALE GENOMIC DNA]</scope>
    <source>
        <strain evidence="8 9">Mal52</strain>
    </source>
</reference>
<dbReference type="InterPro" id="IPR010930">
    <property type="entry name" value="Flg_bb/hook_C_dom"/>
</dbReference>
<organism evidence="8 9">
    <name type="scientific">Symmachiella dynata</name>
    <dbReference type="NCBI Taxonomy" id="2527995"/>
    <lineage>
        <taxon>Bacteria</taxon>
        <taxon>Pseudomonadati</taxon>
        <taxon>Planctomycetota</taxon>
        <taxon>Planctomycetia</taxon>
        <taxon>Planctomycetales</taxon>
        <taxon>Planctomycetaceae</taxon>
        <taxon>Symmachiella</taxon>
    </lineage>
</organism>
<evidence type="ECO:0000256" key="3">
    <source>
        <dbReference type="ARBA" id="ARBA00023143"/>
    </source>
</evidence>
<keyword evidence="8" id="KW-0969">Cilium</keyword>
<dbReference type="GO" id="GO:0009425">
    <property type="term" value="C:bacterial-type flagellum basal body"/>
    <property type="evidence" value="ECO:0007669"/>
    <property type="project" value="UniProtKB-SubCell"/>
</dbReference>
<evidence type="ECO:0000259" key="6">
    <source>
        <dbReference type="Pfam" id="PF06429"/>
    </source>
</evidence>
<evidence type="ECO:0000259" key="7">
    <source>
        <dbReference type="Pfam" id="PF22692"/>
    </source>
</evidence>
<keyword evidence="3 4" id="KW-0975">Bacterial flagellum</keyword>
<dbReference type="RefSeq" id="WP_145375101.1">
    <property type="nucleotide sequence ID" value="NZ_CP036276.1"/>
</dbReference>
<accession>A0A517ZKX7</accession>
<evidence type="ECO:0000256" key="4">
    <source>
        <dbReference type="RuleBase" id="RU362116"/>
    </source>
</evidence>
<dbReference type="EMBL" id="CP036276">
    <property type="protein sequence ID" value="QDU43065.1"/>
    <property type="molecule type" value="Genomic_DNA"/>
</dbReference>
<evidence type="ECO:0000259" key="5">
    <source>
        <dbReference type="Pfam" id="PF00460"/>
    </source>
</evidence>
<evidence type="ECO:0000313" key="8">
    <source>
        <dbReference type="EMBL" id="QDU43065.1"/>
    </source>
</evidence>
<feature type="domain" description="Flagellar hook protein FlgE/F/G-like D1" evidence="7">
    <location>
        <begin position="94"/>
        <end position="157"/>
    </location>
</feature>
<dbReference type="InterPro" id="IPR001444">
    <property type="entry name" value="Flag_bb_rod_N"/>
</dbReference>
<comment type="similarity">
    <text evidence="2 4">Belongs to the flagella basal body rod proteins family.</text>
</comment>
<dbReference type="AlphaFoldDB" id="A0A517ZKX7"/>
<gene>
    <name evidence="8" type="primary">flgG_1</name>
    <name evidence="8" type="ORF">Mal52_15360</name>
</gene>
<feature type="domain" description="Flagellar basal-body/hook protein C-terminal" evidence="6">
    <location>
        <begin position="205"/>
        <end position="249"/>
    </location>
</feature>
<dbReference type="InterPro" id="IPR037925">
    <property type="entry name" value="FlgE/F/G-like"/>
</dbReference>
<dbReference type="Pfam" id="PF22692">
    <property type="entry name" value="LlgE_F_G_D1"/>
    <property type="match status" value="1"/>
</dbReference>
<dbReference type="KEGG" id="sdyn:Mal52_15360"/>
<dbReference type="InterPro" id="IPR020013">
    <property type="entry name" value="Flagellar_FlgE/F/G"/>
</dbReference>
<dbReference type="InterPro" id="IPR053967">
    <property type="entry name" value="LlgE_F_G-like_D1"/>
</dbReference>
<dbReference type="PANTHER" id="PTHR30435:SF19">
    <property type="entry name" value="FLAGELLAR BASAL-BODY ROD PROTEIN FLGG"/>
    <property type="match status" value="1"/>
</dbReference>
<dbReference type="Proteomes" id="UP000319383">
    <property type="component" value="Chromosome"/>
</dbReference>